<keyword evidence="4 11" id="KW-0240">DNA-directed RNA polymerase</keyword>
<accession>A0A7W8LN58</accession>
<dbReference type="SMART" id="SM00662">
    <property type="entry name" value="RPOLD"/>
    <property type="match status" value="1"/>
</dbReference>
<proteinExistence type="inferred from homology"/>
<dbReference type="Proteomes" id="UP000518887">
    <property type="component" value="Unassembled WGS sequence"/>
</dbReference>
<evidence type="ECO:0000256" key="9">
    <source>
        <dbReference type="ARBA" id="ARBA00033070"/>
    </source>
</evidence>
<dbReference type="GO" id="GO:0000428">
    <property type="term" value="C:DNA-directed RNA polymerase complex"/>
    <property type="evidence" value="ECO:0007669"/>
    <property type="project" value="UniProtKB-KW"/>
</dbReference>
<dbReference type="AlphaFoldDB" id="A0A7W8LN58"/>
<dbReference type="GO" id="GO:0046983">
    <property type="term" value="F:protein dimerization activity"/>
    <property type="evidence" value="ECO:0007669"/>
    <property type="project" value="InterPro"/>
</dbReference>
<evidence type="ECO:0000256" key="6">
    <source>
        <dbReference type="ARBA" id="ARBA00022695"/>
    </source>
</evidence>
<evidence type="ECO:0000256" key="11">
    <source>
        <dbReference type="HAMAP-Rule" id="MF_00059"/>
    </source>
</evidence>
<evidence type="ECO:0000256" key="10">
    <source>
        <dbReference type="ARBA" id="ARBA00048552"/>
    </source>
</evidence>
<dbReference type="InterPro" id="IPR011262">
    <property type="entry name" value="DNA-dir_RNA_pol_insert"/>
</dbReference>
<comment type="subunit">
    <text evidence="11">Homodimer. The RNAP catalytic core consists of 2 alpha, 1 beta, 1 beta' and 1 omega subunit. When a sigma factor is associated with the core the holoenzyme is formed, which can initiate transcription.</text>
</comment>
<dbReference type="GO" id="GO:0003899">
    <property type="term" value="F:DNA-directed RNA polymerase activity"/>
    <property type="evidence" value="ECO:0007669"/>
    <property type="project" value="UniProtKB-UniRule"/>
</dbReference>
<evidence type="ECO:0000256" key="7">
    <source>
        <dbReference type="ARBA" id="ARBA00023163"/>
    </source>
</evidence>
<evidence type="ECO:0000256" key="4">
    <source>
        <dbReference type="ARBA" id="ARBA00022478"/>
    </source>
</evidence>
<dbReference type="Pfam" id="PF01000">
    <property type="entry name" value="RNA_pol_A_bac"/>
    <property type="match status" value="1"/>
</dbReference>
<dbReference type="SUPFAM" id="SSF47789">
    <property type="entry name" value="C-terminal domain of RNA polymerase alpha subunit"/>
    <property type="match status" value="1"/>
</dbReference>
<keyword evidence="6 11" id="KW-0548">Nucleotidyltransferase</keyword>
<evidence type="ECO:0000313" key="13">
    <source>
        <dbReference type="EMBL" id="MBB5227043.1"/>
    </source>
</evidence>
<evidence type="ECO:0000256" key="1">
    <source>
        <dbReference type="ARBA" id="ARBA00007123"/>
    </source>
</evidence>
<keyword evidence="5 11" id="KW-0808">Transferase</keyword>
<dbReference type="InterPro" id="IPR011773">
    <property type="entry name" value="DNA-dir_RpoA"/>
</dbReference>
<dbReference type="NCBIfam" id="TIGR02027">
    <property type="entry name" value="rpoA"/>
    <property type="match status" value="1"/>
</dbReference>
<dbReference type="SUPFAM" id="SSF55257">
    <property type="entry name" value="RBP11-like subunits of RNA polymerase"/>
    <property type="match status" value="1"/>
</dbReference>
<dbReference type="Gene3D" id="3.30.1360.10">
    <property type="entry name" value="RNA polymerase, RBP11-like subunit"/>
    <property type="match status" value="1"/>
</dbReference>
<dbReference type="GO" id="GO:0003677">
    <property type="term" value="F:DNA binding"/>
    <property type="evidence" value="ECO:0007669"/>
    <property type="project" value="UniProtKB-UniRule"/>
</dbReference>
<keyword evidence="7 11" id="KW-0804">Transcription</keyword>
<feature type="region of interest" description="Alpha N-terminal domain (alpha-NTD)" evidence="11">
    <location>
        <begin position="1"/>
        <end position="245"/>
    </location>
</feature>
<dbReference type="GO" id="GO:0005737">
    <property type="term" value="C:cytoplasm"/>
    <property type="evidence" value="ECO:0007669"/>
    <property type="project" value="UniProtKB-ARBA"/>
</dbReference>
<dbReference type="NCBIfam" id="NF003513">
    <property type="entry name" value="PRK05182.1-2"/>
    <property type="match status" value="1"/>
</dbReference>
<name>A0A7W8LN58_9SPIR</name>
<dbReference type="NCBIfam" id="NF003519">
    <property type="entry name" value="PRK05182.2-5"/>
    <property type="match status" value="1"/>
</dbReference>
<dbReference type="InterPro" id="IPR011263">
    <property type="entry name" value="DNA-dir_RNA_pol_RpoA/D/Rpb3"/>
</dbReference>
<sequence length="353" mass="39662">MARKNLLKGFKKPKTVQFDPLETNPNYGKFTAYPFETGFGTTIGNTLRRVLLSSIQGYAISSVRITSYDPDGVPHVISSEFETIPNVSEDTLEILNSLKLMRLRLPEDVEQDTILFDFKGPGTVKTDDFAKEGQLEVLTKDVPVFTMMDGAHVEIEIQVDLGRGYVPAEVNEHYIEVVGTIPMDAIFTPVTKVKYMIEPCRVGQRNDYDKLVLEVWTDGTIAPEDALAEAAKIAKDHFSVFVNFNDSDISGGDDFDEGDEKIRQLLNTPVEELELSVRSSNCLKNANIRTIGELTRKTEDDIAKTRNFGKKSLTEIKEKLLEWNLNLGMTDYSHLKNSVNLTKPAQKEESNEK</sequence>
<comment type="function">
    <text evidence="11">DNA-dependent RNA polymerase catalyzes the transcription of DNA into RNA using the four ribonucleoside triphosphates as substrates.</text>
</comment>
<dbReference type="InterPro" id="IPR036603">
    <property type="entry name" value="RBP11-like"/>
</dbReference>
<dbReference type="EMBL" id="JACHFQ010000007">
    <property type="protein sequence ID" value="MBB5227043.1"/>
    <property type="molecule type" value="Genomic_DNA"/>
</dbReference>
<dbReference type="GO" id="GO:0006351">
    <property type="term" value="P:DNA-templated transcription"/>
    <property type="evidence" value="ECO:0007669"/>
    <property type="project" value="UniProtKB-UniRule"/>
</dbReference>
<feature type="region of interest" description="Alpha C-terminal domain (alpha-CTD)" evidence="11">
    <location>
        <begin position="262"/>
        <end position="353"/>
    </location>
</feature>
<evidence type="ECO:0000256" key="3">
    <source>
        <dbReference type="ARBA" id="ARBA00015972"/>
    </source>
</evidence>
<dbReference type="SUPFAM" id="SSF56553">
    <property type="entry name" value="Insert subdomain of RNA polymerase alpha subunit"/>
    <property type="match status" value="1"/>
</dbReference>
<dbReference type="InterPro" id="IPR036643">
    <property type="entry name" value="RNApol_insert_sf"/>
</dbReference>
<comment type="caution">
    <text evidence="13">The sequence shown here is derived from an EMBL/GenBank/DDBJ whole genome shotgun (WGS) entry which is preliminary data.</text>
</comment>
<feature type="domain" description="DNA-directed RNA polymerase RpoA/D/Rpb3-type" evidence="12">
    <location>
        <begin position="27"/>
        <end position="244"/>
    </location>
</feature>
<dbReference type="HAMAP" id="MF_00059">
    <property type="entry name" value="RNApol_bact_RpoA"/>
    <property type="match status" value="1"/>
</dbReference>
<comment type="domain">
    <text evidence="11">The N-terminal domain is essential for RNAP assembly and basal transcription, whereas the C-terminal domain is involved in interaction with transcriptional regulators and with upstream promoter elements.</text>
</comment>
<dbReference type="RefSeq" id="WP_184660873.1">
    <property type="nucleotide sequence ID" value="NZ_CP031518.1"/>
</dbReference>
<dbReference type="InterPro" id="IPR011260">
    <property type="entry name" value="RNAP_asu_C"/>
</dbReference>
<keyword evidence="14" id="KW-1185">Reference proteome</keyword>
<dbReference type="Gene3D" id="2.170.120.12">
    <property type="entry name" value="DNA-directed RNA polymerase, insert domain"/>
    <property type="match status" value="1"/>
</dbReference>
<dbReference type="Gene3D" id="1.10.150.20">
    <property type="entry name" value="5' to 3' exonuclease, C-terminal subdomain"/>
    <property type="match status" value="1"/>
</dbReference>
<gene>
    <name evidence="11" type="primary">rpoA</name>
    <name evidence="13" type="ORF">HNP76_002431</name>
</gene>
<dbReference type="Pfam" id="PF03118">
    <property type="entry name" value="RNA_pol_A_CTD"/>
    <property type="match status" value="1"/>
</dbReference>
<dbReference type="CDD" id="cd06928">
    <property type="entry name" value="RNAP_alpha_NTD"/>
    <property type="match status" value="1"/>
</dbReference>
<evidence type="ECO:0000256" key="2">
    <source>
        <dbReference type="ARBA" id="ARBA00012418"/>
    </source>
</evidence>
<reference evidence="13 14" key="1">
    <citation type="submission" date="2020-08" db="EMBL/GenBank/DDBJ databases">
        <title>Genomic Encyclopedia of Type Strains, Phase IV (KMG-IV): sequencing the most valuable type-strain genomes for metagenomic binning, comparative biology and taxonomic classification.</title>
        <authorList>
            <person name="Goeker M."/>
        </authorList>
    </citation>
    <scope>NUCLEOTIDE SEQUENCE [LARGE SCALE GENOMIC DNA]</scope>
    <source>
        <strain evidence="13 14">DSM 103462</strain>
    </source>
</reference>
<comment type="similarity">
    <text evidence="1 11">Belongs to the RNA polymerase alpha chain family.</text>
</comment>
<evidence type="ECO:0000259" key="12">
    <source>
        <dbReference type="SMART" id="SM00662"/>
    </source>
</evidence>
<comment type="catalytic activity">
    <reaction evidence="10 11">
        <text>RNA(n) + a ribonucleoside 5'-triphosphate = RNA(n+1) + diphosphate</text>
        <dbReference type="Rhea" id="RHEA:21248"/>
        <dbReference type="Rhea" id="RHEA-COMP:14527"/>
        <dbReference type="Rhea" id="RHEA-COMP:17342"/>
        <dbReference type="ChEBI" id="CHEBI:33019"/>
        <dbReference type="ChEBI" id="CHEBI:61557"/>
        <dbReference type="ChEBI" id="CHEBI:140395"/>
        <dbReference type="EC" id="2.7.7.6"/>
    </reaction>
</comment>
<evidence type="ECO:0000256" key="8">
    <source>
        <dbReference type="ARBA" id="ARBA00032524"/>
    </source>
</evidence>
<evidence type="ECO:0000313" key="14">
    <source>
        <dbReference type="Proteomes" id="UP000518887"/>
    </source>
</evidence>
<protein>
    <recommendedName>
        <fullName evidence="3 11">DNA-directed RNA polymerase subunit alpha</fullName>
        <shortName evidence="11">RNAP subunit alpha</shortName>
        <ecNumber evidence="2 11">2.7.7.6</ecNumber>
    </recommendedName>
    <alternativeName>
        <fullName evidence="9 11">RNA polymerase subunit alpha</fullName>
    </alternativeName>
    <alternativeName>
        <fullName evidence="8 11">Transcriptase subunit alpha</fullName>
    </alternativeName>
</protein>
<dbReference type="EC" id="2.7.7.6" evidence="2 11"/>
<evidence type="ECO:0000256" key="5">
    <source>
        <dbReference type="ARBA" id="ARBA00022679"/>
    </source>
</evidence>
<dbReference type="Pfam" id="PF01193">
    <property type="entry name" value="RNA_pol_L"/>
    <property type="match status" value="1"/>
</dbReference>
<organism evidence="13 14">
    <name type="scientific">Treponema ruminis</name>
    <dbReference type="NCBI Taxonomy" id="744515"/>
    <lineage>
        <taxon>Bacteria</taxon>
        <taxon>Pseudomonadati</taxon>
        <taxon>Spirochaetota</taxon>
        <taxon>Spirochaetia</taxon>
        <taxon>Spirochaetales</taxon>
        <taxon>Treponemataceae</taxon>
        <taxon>Treponema</taxon>
    </lineage>
</organism>